<evidence type="ECO:0000256" key="4">
    <source>
        <dbReference type="ARBA" id="ARBA00022553"/>
    </source>
</evidence>
<feature type="domain" description="Histidine kinase" evidence="10">
    <location>
        <begin position="338"/>
        <end position="611"/>
    </location>
</feature>
<comment type="catalytic activity">
    <reaction evidence="1">
        <text>ATP + protein L-histidine = ADP + protein N-phospho-L-histidine.</text>
        <dbReference type="EC" id="2.7.13.3"/>
    </reaction>
</comment>
<dbReference type="InterPro" id="IPR001789">
    <property type="entry name" value="Sig_transdc_resp-reg_receiver"/>
</dbReference>
<keyword evidence="5" id="KW-0256">Endoplasmic reticulum</keyword>
<dbReference type="InterPro" id="IPR036097">
    <property type="entry name" value="HisK_dim/P_sf"/>
</dbReference>
<dbReference type="InterPro" id="IPR050956">
    <property type="entry name" value="2C_system_His_kinase"/>
</dbReference>
<evidence type="ECO:0000256" key="2">
    <source>
        <dbReference type="ARBA" id="ARBA00004477"/>
    </source>
</evidence>
<evidence type="ECO:0000256" key="9">
    <source>
        <dbReference type="SAM" id="Phobius"/>
    </source>
</evidence>
<feature type="transmembrane region" description="Helical" evidence="9">
    <location>
        <begin position="250"/>
        <end position="272"/>
    </location>
</feature>
<feature type="domain" description="Response regulatory" evidence="11">
    <location>
        <begin position="738"/>
        <end position="874"/>
    </location>
</feature>
<dbReference type="PANTHER" id="PTHR43719:SF75">
    <property type="entry name" value="HISTIDINE KINASE CKI1"/>
    <property type="match status" value="1"/>
</dbReference>
<dbReference type="Gene3D" id="3.40.50.2300">
    <property type="match status" value="1"/>
</dbReference>
<gene>
    <name evidence="12" type="ORF">TIFTF001_021460</name>
</gene>
<dbReference type="SUPFAM" id="SSF47384">
    <property type="entry name" value="Homodimeric domain of signal transducing histidine kinase"/>
    <property type="match status" value="1"/>
</dbReference>
<feature type="compositionally biased region" description="Polar residues" evidence="8">
    <location>
        <begin position="638"/>
        <end position="654"/>
    </location>
</feature>
<evidence type="ECO:0000256" key="7">
    <source>
        <dbReference type="PROSITE-ProRule" id="PRU00169"/>
    </source>
</evidence>
<dbReference type="SMART" id="SM00388">
    <property type="entry name" value="HisKA"/>
    <property type="match status" value="1"/>
</dbReference>
<evidence type="ECO:0000256" key="1">
    <source>
        <dbReference type="ARBA" id="ARBA00000085"/>
    </source>
</evidence>
<dbReference type="Pfam" id="PF02518">
    <property type="entry name" value="HATPase_c"/>
    <property type="match status" value="1"/>
</dbReference>
<dbReference type="Gene3D" id="1.10.287.130">
    <property type="match status" value="1"/>
</dbReference>
<dbReference type="GO" id="GO:0005789">
    <property type="term" value="C:endoplasmic reticulum membrane"/>
    <property type="evidence" value="ECO:0007669"/>
    <property type="project" value="UniProtKB-SubCell"/>
</dbReference>
<evidence type="ECO:0000313" key="12">
    <source>
        <dbReference type="EMBL" id="GMN52316.1"/>
    </source>
</evidence>
<evidence type="ECO:0000256" key="3">
    <source>
        <dbReference type="ARBA" id="ARBA00012438"/>
    </source>
</evidence>
<dbReference type="Gene3D" id="3.30.565.10">
    <property type="entry name" value="Histidine kinase-like ATPase, C-terminal domain"/>
    <property type="match status" value="1"/>
</dbReference>
<dbReference type="CDD" id="cd17546">
    <property type="entry name" value="REC_hyHK_CKI1_RcsC-like"/>
    <property type="match status" value="1"/>
</dbReference>
<dbReference type="SUPFAM" id="SSF55874">
    <property type="entry name" value="ATPase domain of HSP90 chaperone/DNA topoisomerase II/histidine kinase"/>
    <property type="match status" value="1"/>
</dbReference>
<evidence type="ECO:0000256" key="5">
    <source>
        <dbReference type="ARBA" id="ARBA00022824"/>
    </source>
</evidence>
<keyword evidence="6" id="KW-0675">Receptor</keyword>
<dbReference type="PROSITE" id="PS50109">
    <property type="entry name" value="HIS_KIN"/>
    <property type="match status" value="1"/>
</dbReference>
<dbReference type="InterPro" id="IPR003594">
    <property type="entry name" value="HATPase_dom"/>
</dbReference>
<evidence type="ECO:0000256" key="8">
    <source>
        <dbReference type="SAM" id="MobiDB-lite"/>
    </source>
</evidence>
<feature type="transmembrane region" description="Helical" evidence="9">
    <location>
        <begin position="279"/>
        <end position="299"/>
    </location>
</feature>
<dbReference type="PROSITE" id="PS50110">
    <property type="entry name" value="RESPONSE_REGULATORY"/>
    <property type="match status" value="1"/>
</dbReference>
<dbReference type="SUPFAM" id="SSF52172">
    <property type="entry name" value="CheY-like"/>
    <property type="match status" value="1"/>
</dbReference>
<sequence length="877" mass="97807">MVLGSSLNDSSNISLSEIENKVAPFLFQALLITPHLTQISYIGLEGLLFSYYTDRNHTFALYSNYSSLDKYNSTSTSSSPNAWYTQMADRDTGKLYGDAVRLVNLSITVNPSLFQPALNSSNGYNFLGTGWNNAQDFLFINTASFNNGKGLISLGFLVKELVEYYASGVDLQSGYFSLATKDGKILVEGFENVRMVLTAESLISFELMRPNGEEVGRIGSVSCNPNGVTSSRASLLKIHGTNYLFSCSPLHIMGVQSVYVLAIPQNGLLYIVHKSSRMALILIIFITIIIILSSFSVVYEISMDTLIEMYLRAQLMKQMEATQQAERKSMNKTRAFAGASHDIRASLAGLIGWIRLSYNEVDYDSSLRTNLRQMEACTEDLLGILNSILDTSKIEEGKMQLKEEEFNMVQLLQDVVDLYRPVGAEKGVDVVLNLCDEDSIMEFSHVKGDRGKLKQIFCNLLSNAVKFTSEGRVILRAWARKPSLDVENSVIASNKSSTLMRRLSHMFHKEKSTHEEEKLEAQNAVVKNDQYSVEFVFEVDDTGKGIPKEKQKDIFENYVQVKETALEQGGTGLGLGIVQSLVRLMHGEIEVVDKDIGERGSCFRFNVILSVCENKENQIDPLRIIAHGLDPSPKRKGSPSTTQIGKFSKSPGSSRYIDQQMTKVESEIQEVISSSSSGESPWKKRIRSPTSCYRFSSGYIKSKSPIHPHNYHQLQHEVAIVQREHGESSGQKFLSGKKILVVDDNLVQRTLAMKQISILGASVDVCTNGKDAVGLVCNGLINPREEKEEEEVTRSLPYDYILMDCEMSIMSGYETTYEIRKAEKSYGVHIPIIGLSAHSIDSEEANKTIEAGMDAYLSKPLVPELLLEAIKEIYDKR</sequence>
<name>A0AA88DDN4_FICCA</name>
<dbReference type="AlphaFoldDB" id="A0AA88DDN4"/>
<reference evidence="12" key="1">
    <citation type="submission" date="2023-07" db="EMBL/GenBank/DDBJ databases">
        <title>draft genome sequence of fig (Ficus carica).</title>
        <authorList>
            <person name="Takahashi T."/>
            <person name="Nishimura K."/>
        </authorList>
    </citation>
    <scope>NUCLEOTIDE SEQUENCE</scope>
</reference>
<feature type="region of interest" description="Disordered" evidence="8">
    <location>
        <begin position="628"/>
        <end position="654"/>
    </location>
</feature>
<dbReference type="InterPro" id="IPR011006">
    <property type="entry name" value="CheY-like_superfamily"/>
</dbReference>
<dbReference type="SMART" id="SM00448">
    <property type="entry name" value="REC"/>
    <property type="match status" value="1"/>
</dbReference>
<proteinExistence type="predicted"/>
<keyword evidence="13" id="KW-1185">Reference proteome</keyword>
<feature type="modified residue" description="4-aspartylphosphate" evidence="7">
    <location>
        <position position="804"/>
    </location>
</feature>
<dbReference type="Pfam" id="PF00512">
    <property type="entry name" value="HisKA"/>
    <property type="match status" value="1"/>
</dbReference>
<evidence type="ECO:0000259" key="10">
    <source>
        <dbReference type="PROSITE" id="PS50109"/>
    </source>
</evidence>
<dbReference type="PRINTS" id="PR00344">
    <property type="entry name" value="BCTRLSENSOR"/>
</dbReference>
<evidence type="ECO:0000259" key="11">
    <source>
        <dbReference type="PROSITE" id="PS50110"/>
    </source>
</evidence>
<keyword evidence="4 7" id="KW-0597">Phosphoprotein</keyword>
<dbReference type="InterPro" id="IPR005467">
    <property type="entry name" value="His_kinase_dom"/>
</dbReference>
<dbReference type="PANTHER" id="PTHR43719">
    <property type="entry name" value="TWO-COMPONENT HISTIDINE KINASE"/>
    <property type="match status" value="1"/>
</dbReference>
<dbReference type="GO" id="GO:0000155">
    <property type="term" value="F:phosphorelay sensor kinase activity"/>
    <property type="evidence" value="ECO:0007669"/>
    <property type="project" value="InterPro"/>
</dbReference>
<dbReference type="SMART" id="SM00387">
    <property type="entry name" value="HATPase_c"/>
    <property type="match status" value="1"/>
</dbReference>
<evidence type="ECO:0000313" key="13">
    <source>
        <dbReference type="Proteomes" id="UP001187192"/>
    </source>
</evidence>
<organism evidence="12 13">
    <name type="scientific">Ficus carica</name>
    <name type="common">Common fig</name>
    <dbReference type="NCBI Taxonomy" id="3494"/>
    <lineage>
        <taxon>Eukaryota</taxon>
        <taxon>Viridiplantae</taxon>
        <taxon>Streptophyta</taxon>
        <taxon>Embryophyta</taxon>
        <taxon>Tracheophyta</taxon>
        <taxon>Spermatophyta</taxon>
        <taxon>Magnoliopsida</taxon>
        <taxon>eudicotyledons</taxon>
        <taxon>Gunneridae</taxon>
        <taxon>Pentapetalae</taxon>
        <taxon>rosids</taxon>
        <taxon>fabids</taxon>
        <taxon>Rosales</taxon>
        <taxon>Moraceae</taxon>
        <taxon>Ficeae</taxon>
        <taxon>Ficus</taxon>
    </lineage>
</organism>
<keyword evidence="9" id="KW-0472">Membrane</keyword>
<dbReference type="EC" id="2.7.13.3" evidence="3"/>
<dbReference type="CDD" id="cd00082">
    <property type="entry name" value="HisKA"/>
    <property type="match status" value="1"/>
</dbReference>
<accession>A0AA88DDN4</accession>
<dbReference type="InterPro" id="IPR036890">
    <property type="entry name" value="HATPase_C_sf"/>
</dbReference>
<keyword evidence="9" id="KW-0812">Transmembrane</keyword>
<comment type="caution">
    <text evidence="12">The sequence shown here is derived from an EMBL/GenBank/DDBJ whole genome shotgun (WGS) entry which is preliminary data.</text>
</comment>
<dbReference type="InterPro" id="IPR003661">
    <property type="entry name" value="HisK_dim/P_dom"/>
</dbReference>
<dbReference type="Proteomes" id="UP001187192">
    <property type="component" value="Unassembled WGS sequence"/>
</dbReference>
<protein>
    <recommendedName>
        <fullName evidence="3">histidine kinase</fullName>
        <ecNumber evidence="3">2.7.13.3</ecNumber>
    </recommendedName>
</protein>
<dbReference type="Pfam" id="PF00072">
    <property type="entry name" value="Response_reg"/>
    <property type="match status" value="1"/>
</dbReference>
<keyword evidence="9" id="KW-1133">Transmembrane helix</keyword>
<dbReference type="InterPro" id="IPR004358">
    <property type="entry name" value="Sig_transdc_His_kin-like_C"/>
</dbReference>
<dbReference type="EMBL" id="BTGU01000041">
    <property type="protein sequence ID" value="GMN52316.1"/>
    <property type="molecule type" value="Genomic_DNA"/>
</dbReference>
<evidence type="ECO:0000256" key="6">
    <source>
        <dbReference type="ARBA" id="ARBA00023170"/>
    </source>
</evidence>
<comment type="subcellular location">
    <subcellularLocation>
        <location evidence="2">Endoplasmic reticulum membrane</location>
        <topology evidence="2">Multi-pass membrane protein</topology>
    </subcellularLocation>
</comment>